<evidence type="ECO:0000256" key="1">
    <source>
        <dbReference type="ARBA" id="ARBA00000900"/>
    </source>
</evidence>
<evidence type="ECO:0000256" key="4">
    <source>
        <dbReference type="ARBA" id="ARBA00023015"/>
    </source>
</evidence>
<dbReference type="EMBL" id="LN891048">
    <property type="protein sequence ID" value="CUS10390.1"/>
    <property type="molecule type" value="Genomic_DNA"/>
</dbReference>
<dbReference type="GO" id="GO:0006513">
    <property type="term" value="P:protein monoubiquitination"/>
    <property type="evidence" value="ECO:0007669"/>
    <property type="project" value="TreeGrafter"/>
</dbReference>
<dbReference type="EC" id="2.3.2.27" evidence="2"/>
<reference evidence="9" key="1">
    <citation type="submission" date="2015-10" db="EMBL/GenBank/DDBJ databases">
        <authorList>
            <person name="Regsiter A."/>
            <person name="william w."/>
        </authorList>
    </citation>
    <scope>NUCLEOTIDE SEQUENCE</scope>
    <source>
        <strain evidence="9">Montdore</strain>
    </source>
</reference>
<dbReference type="Proteomes" id="UP001412239">
    <property type="component" value="Unassembled WGS sequence"/>
</dbReference>
<comment type="catalytic activity">
    <reaction evidence="1">
        <text>S-ubiquitinyl-[E2 ubiquitin-conjugating enzyme]-L-cysteine + [acceptor protein]-L-lysine = [E2 ubiquitin-conjugating enzyme]-L-cysteine + N(6)-ubiquitinyl-[acceptor protein]-L-lysine.</text>
        <dbReference type="EC" id="2.3.2.27"/>
    </reaction>
</comment>
<evidence type="ECO:0000259" key="8">
    <source>
        <dbReference type="PROSITE" id="PS50089"/>
    </source>
</evidence>
<feature type="region of interest" description="Disordered" evidence="7">
    <location>
        <begin position="1"/>
        <end position="30"/>
    </location>
</feature>
<evidence type="ECO:0000256" key="5">
    <source>
        <dbReference type="ARBA" id="ARBA00023163"/>
    </source>
</evidence>
<dbReference type="GO" id="GO:0061630">
    <property type="term" value="F:ubiquitin protein ligase activity"/>
    <property type="evidence" value="ECO:0007669"/>
    <property type="project" value="UniProtKB-EC"/>
</dbReference>
<dbReference type="GO" id="GO:0000209">
    <property type="term" value="P:protein polyubiquitination"/>
    <property type="evidence" value="ECO:0007669"/>
    <property type="project" value="TreeGrafter"/>
</dbReference>
<feature type="domain" description="RING-type" evidence="8">
    <location>
        <begin position="36"/>
        <end position="75"/>
    </location>
</feature>
<keyword evidence="6" id="KW-0863">Zinc-finger</keyword>
<evidence type="ECO:0000256" key="3">
    <source>
        <dbReference type="ARBA" id="ARBA00022679"/>
    </source>
</evidence>
<name>A0A292PV95_9PEZI</name>
<dbReference type="GO" id="GO:0008270">
    <property type="term" value="F:zinc ion binding"/>
    <property type="evidence" value="ECO:0007669"/>
    <property type="project" value="UniProtKB-KW"/>
</dbReference>
<keyword evidence="3" id="KW-0808">Transferase</keyword>
<evidence type="ECO:0000256" key="6">
    <source>
        <dbReference type="PROSITE-ProRule" id="PRU00175"/>
    </source>
</evidence>
<dbReference type="InterPro" id="IPR001841">
    <property type="entry name" value="Znf_RING"/>
</dbReference>
<keyword evidence="4" id="KW-0805">Transcription regulation</keyword>
<feature type="compositionally biased region" description="Basic residues" evidence="7">
    <location>
        <begin position="120"/>
        <end position="131"/>
    </location>
</feature>
<keyword evidence="6" id="KW-0862">Zinc</keyword>
<sequence length="314" mass="35323">MDPTHNHHSPRKRRRISSPTPSQSPKEEGEAEASACVVCQEAISEKAVASPCGHEYDYVCILTWMEVKPLCPLCKVVIESRVSMICGLRGGGEYELIQTQHNAPAEPTPSKPILYSSASTHRRPYRPRRPRSPPPPSSTILTRRHIYKHALRSSHVGANRLSNHRNFTPATFLASEHLQSRARAFIRRELTTFAFLADNAEFVLEYVIAILKSVDLKSASGAAEDMLAEFLGRRNAGVFVHEVNAFLRSPYERAEEFDRWAQYPSVEKGVGGFAEWEREGGGENAERVRVRGGRRDRWSRGMNAGRADRYRLAA</sequence>
<organism evidence="9 10">
    <name type="scientific">Tuber aestivum</name>
    <name type="common">summer truffle</name>
    <dbReference type="NCBI Taxonomy" id="59557"/>
    <lineage>
        <taxon>Eukaryota</taxon>
        <taxon>Fungi</taxon>
        <taxon>Dikarya</taxon>
        <taxon>Ascomycota</taxon>
        <taxon>Pezizomycotina</taxon>
        <taxon>Pezizomycetes</taxon>
        <taxon>Pezizales</taxon>
        <taxon>Tuberaceae</taxon>
        <taxon>Tuber</taxon>
    </lineage>
</organism>
<dbReference type="UniPathway" id="UPA00143"/>
<proteinExistence type="predicted"/>
<feature type="region of interest" description="Disordered" evidence="7">
    <location>
        <begin position="101"/>
        <end position="139"/>
    </location>
</feature>
<dbReference type="Pfam" id="PF13639">
    <property type="entry name" value="zf-RING_2"/>
    <property type="match status" value="1"/>
</dbReference>
<evidence type="ECO:0000313" key="9">
    <source>
        <dbReference type="EMBL" id="CUS10390.1"/>
    </source>
</evidence>
<dbReference type="InterPro" id="IPR013083">
    <property type="entry name" value="Znf_RING/FYVE/PHD"/>
</dbReference>
<evidence type="ECO:0000313" key="10">
    <source>
        <dbReference type="Proteomes" id="UP001412239"/>
    </source>
</evidence>
<dbReference type="AlphaFoldDB" id="A0A292PV95"/>
<dbReference type="SUPFAM" id="SSF57850">
    <property type="entry name" value="RING/U-box"/>
    <property type="match status" value="1"/>
</dbReference>
<dbReference type="Gene3D" id="3.30.40.10">
    <property type="entry name" value="Zinc/RING finger domain, C3HC4 (zinc finger)"/>
    <property type="match status" value="1"/>
</dbReference>
<protein>
    <recommendedName>
        <fullName evidence="2">RING-type E3 ubiquitin transferase</fullName>
        <ecNumber evidence="2">2.3.2.27</ecNumber>
    </recommendedName>
</protein>
<evidence type="ECO:0000256" key="2">
    <source>
        <dbReference type="ARBA" id="ARBA00012483"/>
    </source>
</evidence>
<dbReference type="PANTHER" id="PTHR46077">
    <property type="entry name" value="E3 UBIQUITIN-PROTEIN LIGASE TOPORS"/>
    <property type="match status" value="1"/>
</dbReference>
<accession>A0A292PV95</accession>
<keyword evidence="10" id="KW-1185">Reference proteome</keyword>
<dbReference type="SMART" id="SM00184">
    <property type="entry name" value="RING"/>
    <property type="match status" value="1"/>
</dbReference>
<feature type="compositionally biased region" description="Basic residues" evidence="7">
    <location>
        <begin position="1"/>
        <end position="16"/>
    </location>
</feature>
<dbReference type="PROSITE" id="PS50089">
    <property type="entry name" value="ZF_RING_2"/>
    <property type="match status" value="1"/>
</dbReference>
<gene>
    <name evidence="9" type="ORF">GSTUAT00005471001</name>
</gene>
<keyword evidence="5" id="KW-0804">Transcription</keyword>
<dbReference type="PANTHER" id="PTHR46077:SF1">
    <property type="entry name" value="TOP1 BINDING ARGININE_SERINE RICH PROTEIN, E3 UBIQUITIN LIGASE"/>
    <property type="match status" value="1"/>
</dbReference>
<evidence type="ECO:0000256" key="7">
    <source>
        <dbReference type="SAM" id="MobiDB-lite"/>
    </source>
</evidence>
<keyword evidence="6" id="KW-0479">Metal-binding</keyword>